<dbReference type="AlphaFoldDB" id="A0A4Y2W2P8"/>
<evidence type="ECO:0000313" key="2">
    <source>
        <dbReference type="EMBL" id="GBO31629.1"/>
    </source>
</evidence>
<sequence length="66" mass="7200">MAGAENGEKPFCQQTALNRQIYGKSPRKKRIFFTVYGGSSVESGFEPGTSCPEDGTLPLGDPRYLN</sequence>
<keyword evidence="3" id="KW-1185">Reference proteome</keyword>
<proteinExistence type="predicted"/>
<feature type="region of interest" description="Disordered" evidence="1">
    <location>
        <begin position="40"/>
        <end position="66"/>
    </location>
</feature>
<gene>
    <name evidence="2" type="ORF">AVEN_255604_1</name>
</gene>
<name>A0A4Y2W2P8_ARAVE</name>
<evidence type="ECO:0000313" key="3">
    <source>
        <dbReference type="Proteomes" id="UP000499080"/>
    </source>
</evidence>
<protein>
    <submittedName>
        <fullName evidence="2">Uncharacterized protein</fullName>
    </submittedName>
</protein>
<comment type="caution">
    <text evidence="2">The sequence shown here is derived from an EMBL/GenBank/DDBJ whole genome shotgun (WGS) entry which is preliminary data.</text>
</comment>
<feature type="non-terminal residue" evidence="2">
    <location>
        <position position="66"/>
    </location>
</feature>
<dbReference type="EMBL" id="BGPR01054955">
    <property type="protein sequence ID" value="GBO31629.1"/>
    <property type="molecule type" value="Genomic_DNA"/>
</dbReference>
<dbReference type="Proteomes" id="UP000499080">
    <property type="component" value="Unassembled WGS sequence"/>
</dbReference>
<reference evidence="2 3" key="1">
    <citation type="journal article" date="2019" name="Sci. Rep.">
        <title>Orb-weaving spider Araneus ventricosus genome elucidates the spidroin gene catalogue.</title>
        <authorList>
            <person name="Kono N."/>
            <person name="Nakamura H."/>
            <person name="Ohtoshi R."/>
            <person name="Moran D.A.P."/>
            <person name="Shinohara A."/>
            <person name="Yoshida Y."/>
            <person name="Fujiwara M."/>
            <person name="Mori M."/>
            <person name="Tomita M."/>
            <person name="Arakawa K."/>
        </authorList>
    </citation>
    <scope>NUCLEOTIDE SEQUENCE [LARGE SCALE GENOMIC DNA]</scope>
</reference>
<organism evidence="2 3">
    <name type="scientific">Araneus ventricosus</name>
    <name type="common">Orbweaver spider</name>
    <name type="synonym">Epeira ventricosa</name>
    <dbReference type="NCBI Taxonomy" id="182803"/>
    <lineage>
        <taxon>Eukaryota</taxon>
        <taxon>Metazoa</taxon>
        <taxon>Ecdysozoa</taxon>
        <taxon>Arthropoda</taxon>
        <taxon>Chelicerata</taxon>
        <taxon>Arachnida</taxon>
        <taxon>Araneae</taxon>
        <taxon>Araneomorphae</taxon>
        <taxon>Entelegynae</taxon>
        <taxon>Araneoidea</taxon>
        <taxon>Araneidae</taxon>
        <taxon>Araneus</taxon>
    </lineage>
</organism>
<accession>A0A4Y2W2P8</accession>
<evidence type="ECO:0000256" key="1">
    <source>
        <dbReference type="SAM" id="MobiDB-lite"/>
    </source>
</evidence>